<dbReference type="SMART" id="SM01294">
    <property type="entry name" value="PKS_PP_betabranch"/>
    <property type="match status" value="1"/>
</dbReference>
<dbReference type="Gene3D" id="3.40.50.12780">
    <property type="entry name" value="N-terminal domain of ligase-like"/>
    <property type="match status" value="1"/>
</dbReference>
<feature type="domain" description="Carrier" evidence="5">
    <location>
        <begin position="643"/>
        <end position="720"/>
    </location>
</feature>
<dbReference type="CDD" id="cd05931">
    <property type="entry name" value="FAAL"/>
    <property type="match status" value="1"/>
</dbReference>
<dbReference type="Pfam" id="PF00501">
    <property type="entry name" value="AMP-binding"/>
    <property type="match status" value="1"/>
</dbReference>
<dbReference type="EMBL" id="JAMQBK010000062">
    <property type="protein sequence ID" value="MCM2373548.1"/>
    <property type="molecule type" value="Genomic_DNA"/>
</dbReference>
<name>A0ABT0U9I7_9BACT</name>
<evidence type="ECO:0000256" key="4">
    <source>
        <dbReference type="ARBA" id="ARBA00022598"/>
    </source>
</evidence>
<reference evidence="6 7" key="1">
    <citation type="journal article" date="2022" name="Syst. Appl. Microbiol.">
        <title>Rhodopirellula aestuarii sp. nov., a novel member of the genus Rhodopirellula isolated from brackish sediments collected in the Tagus River estuary, Portugal.</title>
        <authorList>
            <person name="Vitorino I.R."/>
            <person name="Klimek D."/>
            <person name="Calusinska M."/>
            <person name="Lobo-da-Cunha A."/>
            <person name="Vasconcelos V."/>
            <person name="Lage O.M."/>
        </authorList>
    </citation>
    <scope>NUCLEOTIDE SEQUENCE [LARGE SCALE GENOMIC DNA]</scope>
    <source>
        <strain evidence="6 7">ICT_H3.1</strain>
    </source>
</reference>
<accession>A0ABT0U9I7</accession>
<dbReference type="InterPro" id="IPR020806">
    <property type="entry name" value="PKS_PP-bd"/>
</dbReference>
<evidence type="ECO:0000256" key="3">
    <source>
        <dbReference type="ARBA" id="ARBA00022553"/>
    </source>
</evidence>
<dbReference type="Pfam" id="PF00550">
    <property type="entry name" value="PP-binding"/>
    <property type="match status" value="1"/>
</dbReference>
<sequence>MHLNTESAAHSSSYRPSLLHVLREHLESHPDRPALTFVNDDGTELTLTYAELYGRVAELSQRILAGRCDSNPSQPEQDAVSTPRPGDRALLLFPAGLEFIIAFLACHHSRLVPVPTCFPKPGRAMAKLDAAAEDCAPELLLGDTKTLEAIDVKRLSPQVASLRFVATDDSASKAPSEKLDDASQQLASESLDQIRDEDLALLQYTSGSTNAPKGVMVSHQNLLSNLESIRYAFGLDAIDQRSDNYTRGVFWLPPYHDMGLIGGILEPLYLGGRSILMSPNSFLSKPLRWLQTISNYGGTVSGAPNFAFELCIDRISPDEAAALDLSSWQVAFCGAEPIAAATLDRFAARFEVAGLRRESLLASYGLAEATLLVASGHSATGVERLRVDRDALANGTATPVAKDHPRNQTRTIVGCGRPGVNMKIEIVDPAERTRVPNGRVGEIWLQGPSIARGYWQRENESEAQFQANIAGAENAGEFLRTGDLGFMHDGNLYVTGRCKDVIILRGRNYYPQDIEATVQQALGSEVVRCVALATDAFVGDAMSVVIEVPRQTDESVMPEMVRRVRRWIIDEHEIDARQVVLTRPCVIPVTTSGKVKRAECRRLLESDEIETRYQWMRSIINDDSLATILPGLPERVDETTIKTATSQIQTWLMAWLVARCGAAADQITSETPFAEHGLDSMAAVELSGELDDWLGVELNPVVASNYPTPAELAKYLAEEMRGAAENADSGLVGN</sequence>
<dbReference type="InterPro" id="IPR036736">
    <property type="entry name" value="ACP-like_sf"/>
</dbReference>
<dbReference type="InterPro" id="IPR000873">
    <property type="entry name" value="AMP-dep_synth/lig_dom"/>
</dbReference>
<dbReference type="PROSITE" id="PS50075">
    <property type="entry name" value="CARRIER"/>
    <property type="match status" value="1"/>
</dbReference>
<evidence type="ECO:0000256" key="1">
    <source>
        <dbReference type="ARBA" id="ARBA00006432"/>
    </source>
</evidence>
<dbReference type="InterPro" id="IPR045851">
    <property type="entry name" value="AMP-bd_C_sf"/>
</dbReference>
<dbReference type="RefSeq" id="WP_250931303.1">
    <property type="nucleotide sequence ID" value="NZ_JAMQBK010000062.1"/>
</dbReference>
<comment type="similarity">
    <text evidence="1">Belongs to the ATP-dependent AMP-binding enzyme family.</text>
</comment>
<dbReference type="Gene3D" id="1.10.1200.10">
    <property type="entry name" value="ACP-like"/>
    <property type="match status" value="1"/>
</dbReference>
<protein>
    <submittedName>
        <fullName evidence="6">AMP-binding protein</fullName>
    </submittedName>
</protein>
<keyword evidence="2" id="KW-0596">Phosphopantetheine</keyword>
<dbReference type="SUPFAM" id="SSF47336">
    <property type="entry name" value="ACP-like"/>
    <property type="match status" value="1"/>
</dbReference>
<keyword evidence="4" id="KW-0436">Ligase</keyword>
<dbReference type="SUPFAM" id="SSF56801">
    <property type="entry name" value="Acetyl-CoA synthetase-like"/>
    <property type="match status" value="1"/>
</dbReference>
<dbReference type="Gene3D" id="3.30.300.30">
    <property type="match status" value="1"/>
</dbReference>
<evidence type="ECO:0000256" key="2">
    <source>
        <dbReference type="ARBA" id="ARBA00022450"/>
    </source>
</evidence>
<organism evidence="6 7">
    <name type="scientific">Aporhodopirellula aestuarii</name>
    <dbReference type="NCBI Taxonomy" id="2950107"/>
    <lineage>
        <taxon>Bacteria</taxon>
        <taxon>Pseudomonadati</taxon>
        <taxon>Planctomycetota</taxon>
        <taxon>Planctomycetia</taxon>
        <taxon>Pirellulales</taxon>
        <taxon>Pirellulaceae</taxon>
        <taxon>Aporhodopirellula</taxon>
    </lineage>
</organism>
<gene>
    <name evidence="6" type="ORF">NB063_23295</name>
</gene>
<proteinExistence type="inferred from homology"/>
<dbReference type="InterPro" id="IPR009081">
    <property type="entry name" value="PP-bd_ACP"/>
</dbReference>
<dbReference type="Proteomes" id="UP001202961">
    <property type="component" value="Unassembled WGS sequence"/>
</dbReference>
<dbReference type="PANTHER" id="PTHR22754:SF32">
    <property type="entry name" value="DISCO-INTERACTING PROTEIN 2"/>
    <property type="match status" value="1"/>
</dbReference>
<dbReference type="InterPro" id="IPR040097">
    <property type="entry name" value="FAAL/FAAC"/>
</dbReference>
<keyword evidence="3" id="KW-0597">Phosphoprotein</keyword>
<evidence type="ECO:0000313" key="7">
    <source>
        <dbReference type="Proteomes" id="UP001202961"/>
    </source>
</evidence>
<dbReference type="SMART" id="SM00823">
    <property type="entry name" value="PKS_PP"/>
    <property type="match status" value="1"/>
</dbReference>
<evidence type="ECO:0000313" key="6">
    <source>
        <dbReference type="EMBL" id="MCM2373548.1"/>
    </source>
</evidence>
<evidence type="ECO:0000259" key="5">
    <source>
        <dbReference type="PROSITE" id="PS50075"/>
    </source>
</evidence>
<dbReference type="PANTHER" id="PTHR22754">
    <property type="entry name" value="DISCO-INTERACTING PROTEIN 2 DIP2 -RELATED"/>
    <property type="match status" value="1"/>
</dbReference>
<comment type="caution">
    <text evidence="6">The sequence shown here is derived from an EMBL/GenBank/DDBJ whole genome shotgun (WGS) entry which is preliminary data.</text>
</comment>
<keyword evidence="7" id="KW-1185">Reference proteome</keyword>
<dbReference type="InterPro" id="IPR042099">
    <property type="entry name" value="ANL_N_sf"/>
</dbReference>